<sequence length="145" mass="15388">PWTEQQIWMDLTSGFLGTVTVSTPFSMDALTCSTLASSGSRNLPLLRSTRCQVSVFSSCSLLCSPLIQSTLPSSTSTFTSSFLSPGTSALNTCASGVSFQSMRPPAKAAVSEEVRGTRPPLPEPKVSTSANCRKFETVLRLAIVC</sequence>
<keyword evidence="2" id="KW-1185">Reference proteome</keyword>
<evidence type="ECO:0000313" key="1">
    <source>
        <dbReference type="EnsemblPlants" id="AET5Gv20893200.1"/>
    </source>
</evidence>
<evidence type="ECO:0000313" key="2">
    <source>
        <dbReference type="Proteomes" id="UP000015105"/>
    </source>
</evidence>
<protein>
    <submittedName>
        <fullName evidence="1">Uncharacterized protein</fullName>
    </submittedName>
</protein>
<organism evidence="1 2">
    <name type="scientific">Aegilops tauschii subsp. strangulata</name>
    <name type="common">Goatgrass</name>
    <dbReference type="NCBI Taxonomy" id="200361"/>
    <lineage>
        <taxon>Eukaryota</taxon>
        <taxon>Viridiplantae</taxon>
        <taxon>Streptophyta</taxon>
        <taxon>Embryophyta</taxon>
        <taxon>Tracheophyta</taxon>
        <taxon>Spermatophyta</taxon>
        <taxon>Magnoliopsida</taxon>
        <taxon>Liliopsida</taxon>
        <taxon>Poales</taxon>
        <taxon>Poaceae</taxon>
        <taxon>BOP clade</taxon>
        <taxon>Pooideae</taxon>
        <taxon>Triticodae</taxon>
        <taxon>Triticeae</taxon>
        <taxon>Triticinae</taxon>
        <taxon>Aegilops</taxon>
    </lineage>
</organism>
<dbReference type="Proteomes" id="UP000015105">
    <property type="component" value="Chromosome 5D"/>
</dbReference>
<reference evidence="2" key="2">
    <citation type="journal article" date="2017" name="Nat. Plants">
        <title>The Aegilops tauschii genome reveals multiple impacts of transposons.</title>
        <authorList>
            <person name="Zhao G."/>
            <person name="Zou C."/>
            <person name="Li K."/>
            <person name="Wang K."/>
            <person name="Li T."/>
            <person name="Gao L."/>
            <person name="Zhang X."/>
            <person name="Wang H."/>
            <person name="Yang Z."/>
            <person name="Liu X."/>
            <person name="Jiang W."/>
            <person name="Mao L."/>
            <person name="Kong X."/>
            <person name="Jiao Y."/>
            <person name="Jia J."/>
        </authorList>
    </citation>
    <scope>NUCLEOTIDE SEQUENCE [LARGE SCALE GENOMIC DNA]</scope>
    <source>
        <strain evidence="2">cv. AL8/78</strain>
    </source>
</reference>
<reference evidence="2" key="1">
    <citation type="journal article" date="2014" name="Science">
        <title>Ancient hybridizations among the ancestral genomes of bread wheat.</title>
        <authorList>
            <consortium name="International Wheat Genome Sequencing Consortium,"/>
            <person name="Marcussen T."/>
            <person name="Sandve S.R."/>
            <person name="Heier L."/>
            <person name="Spannagl M."/>
            <person name="Pfeifer M."/>
            <person name="Jakobsen K.S."/>
            <person name="Wulff B.B."/>
            <person name="Steuernagel B."/>
            <person name="Mayer K.F."/>
            <person name="Olsen O.A."/>
        </authorList>
    </citation>
    <scope>NUCLEOTIDE SEQUENCE [LARGE SCALE GENOMIC DNA]</scope>
    <source>
        <strain evidence="2">cv. AL8/78</strain>
    </source>
</reference>
<accession>A0A453LRY3</accession>
<dbReference type="AlphaFoldDB" id="A0A453LRY3"/>
<reference evidence="1" key="4">
    <citation type="submission" date="2019-03" db="UniProtKB">
        <authorList>
            <consortium name="EnsemblPlants"/>
        </authorList>
    </citation>
    <scope>IDENTIFICATION</scope>
</reference>
<dbReference type="EnsemblPlants" id="AET5Gv20893200.1">
    <property type="protein sequence ID" value="AET5Gv20893200.1"/>
    <property type="gene ID" value="AET5Gv20893200"/>
</dbReference>
<dbReference type="Gramene" id="AET5Gv20893200.1">
    <property type="protein sequence ID" value="AET5Gv20893200.1"/>
    <property type="gene ID" value="AET5Gv20893200"/>
</dbReference>
<name>A0A453LRY3_AEGTS</name>
<proteinExistence type="predicted"/>
<reference evidence="1" key="5">
    <citation type="journal article" date="2021" name="G3 (Bethesda)">
        <title>Aegilops tauschii genome assembly Aet v5.0 features greater sequence contiguity and improved annotation.</title>
        <authorList>
            <person name="Wang L."/>
            <person name="Zhu T."/>
            <person name="Rodriguez J.C."/>
            <person name="Deal K.R."/>
            <person name="Dubcovsky J."/>
            <person name="McGuire P.E."/>
            <person name="Lux T."/>
            <person name="Spannagl M."/>
            <person name="Mayer K.F.X."/>
            <person name="Baldrich P."/>
            <person name="Meyers B.C."/>
            <person name="Huo N."/>
            <person name="Gu Y.Q."/>
            <person name="Zhou H."/>
            <person name="Devos K.M."/>
            <person name="Bennetzen J.L."/>
            <person name="Unver T."/>
            <person name="Budak H."/>
            <person name="Gulick P.J."/>
            <person name="Galiba G."/>
            <person name="Kalapos B."/>
            <person name="Nelson D.R."/>
            <person name="Li P."/>
            <person name="You F.M."/>
            <person name="Luo M.C."/>
            <person name="Dvorak J."/>
        </authorList>
    </citation>
    <scope>NUCLEOTIDE SEQUENCE [LARGE SCALE GENOMIC DNA]</scope>
    <source>
        <strain evidence="1">cv. AL8/78</strain>
    </source>
</reference>
<reference evidence="1" key="3">
    <citation type="journal article" date="2017" name="Nature">
        <title>Genome sequence of the progenitor of the wheat D genome Aegilops tauschii.</title>
        <authorList>
            <person name="Luo M.C."/>
            <person name="Gu Y.Q."/>
            <person name="Puiu D."/>
            <person name="Wang H."/>
            <person name="Twardziok S.O."/>
            <person name="Deal K.R."/>
            <person name="Huo N."/>
            <person name="Zhu T."/>
            <person name="Wang L."/>
            <person name="Wang Y."/>
            <person name="McGuire P.E."/>
            <person name="Liu S."/>
            <person name="Long H."/>
            <person name="Ramasamy R.K."/>
            <person name="Rodriguez J.C."/>
            <person name="Van S.L."/>
            <person name="Yuan L."/>
            <person name="Wang Z."/>
            <person name="Xia Z."/>
            <person name="Xiao L."/>
            <person name="Anderson O.D."/>
            <person name="Ouyang S."/>
            <person name="Liang Y."/>
            <person name="Zimin A.V."/>
            <person name="Pertea G."/>
            <person name="Qi P."/>
            <person name="Bennetzen J.L."/>
            <person name="Dai X."/>
            <person name="Dawson M.W."/>
            <person name="Muller H.G."/>
            <person name="Kugler K."/>
            <person name="Rivarola-Duarte L."/>
            <person name="Spannagl M."/>
            <person name="Mayer K.F.X."/>
            <person name="Lu F.H."/>
            <person name="Bevan M.W."/>
            <person name="Leroy P."/>
            <person name="Li P."/>
            <person name="You F.M."/>
            <person name="Sun Q."/>
            <person name="Liu Z."/>
            <person name="Lyons E."/>
            <person name="Wicker T."/>
            <person name="Salzberg S.L."/>
            <person name="Devos K.M."/>
            <person name="Dvorak J."/>
        </authorList>
    </citation>
    <scope>NUCLEOTIDE SEQUENCE [LARGE SCALE GENOMIC DNA]</scope>
    <source>
        <strain evidence="1">cv. AL8/78</strain>
    </source>
</reference>